<name>A0AAW0CEE9_9AGAR</name>
<gene>
    <name evidence="1" type="ORF">VNI00_011263</name>
</gene>
<dbReference type="EMBL" id="JAYKXP010000048">
    <property type="protein sequence ID" value="KAK7037272.1"/>
    <property type="molecule type" value="Genomic_DNA"/>
</dbReference>
<keyword evidence="2" id="KW-1185">Reference proteome</keyword>
<sequence length="343" mass="39995">MSLHDLPLLSQLTACDPGIEDPIERFHLNAVGTENAMPWRQSYSLEFYMGLNYKELNLGMSPNIIYVRSSIRRLLEEKKLVLIPDEDVLDKLLDIQKHNCSCQSKLYERIRYTEFLPQQEYDYRLRSISLEEPLSVILPDGTRQTYLPTLEDMPHFRSSASIVLVLANAARALFEKVLSKGLPFQSVAEAKVWYLQRQWRTPPSTFAEKPDWMALTHPFDQTDDLVADILGSKKEEPVPDLIPDTSSSVSESSLDTELALHPEEWIQNPGTTRWARRIKKIIGRNLPFEQEVTNDNQLELYAKEKCRSYEEVMRTSRVSVRFEPYSRRRPERRSRDDISIWFI</sequence>
<reference evidence="1 2" key="1">
    <citation type="submission" date="2024-01" db="EMBL/GenBank/DDBJ databases">
        <title>A draft genome for a cacao thread blight-causing isolate of Paramarasmius palmivorus.</title>
        <authorList>
            <person name="Baruah I.K."/>
            <person name="Bukari Y."/>
            <person name="Amoako-Attah I."/>
            <person name="Meinhardt L.W."/>
            <person name="Bailey B.A."/>
            <person name="Cohen S.P."/>
        </authorList>
    </citation>
    <scope>NUCLEOTIDE SEQUENCE [LARGE SCALE GENOMIC DNA]</scope>
    <source>
        <strain evidence="1 2">GH-12</strain>
    </source>
</reference>
<evidence type="ECO:0000313" key="1">
    <source>
        <dbReference type="EMBL" id="KAK7037272.1"/>
    </source>
</evidence>
<protein>
    <submittedName>
        <fullName evidence="1">Uncharacterized protein</fullName>
    </submittedName>
</protein>
<evidence type="ECO:0000313" key="2">
    <source>
        <dbReference type="Proteomes" id="UP001383192"/>
    </source>
</evidence>
<dbReference type="AlphaFoldDB" id="A0AAW0CEE9"/>
<comment type="caution">
    <text evidence="1">The sequence shown here is derived from an EMBL/GenBank/DDBJ whole genome shotgun (WGS) entry which is preliminary data.</text>
</comment>
<accession>A0AAW0CEE9</accession>
<organism evidence="1 2">
    <name type="scientific">Paramarasmius palmivorus</name>
    <dbReference type="NCBI Taxonomy" id="297713"/>
    <lineage>
        <taxon>Eukaryota</taxon>
        <taxon>Fungi</taxon>
        <taxon>Dikarya</taxon>
        <taxon>Basidiomycota</taxon>
        <taxon>Agaricomycotina</taxon>
        <taxon>Agaricomycetes</taxon>
        <taxon>Agaricomycetidae</taxon>
        <taxon>Agaricales</taxon>
        <taxon>Marasmiineae</taxon>
        <taxon>Marasmiaceae</taxon>
        <taxon>Paramarasmius</taxon>
    </lineage>
</organism>
<proteinExistence type="predicted"/>
<dbReference type="Proteomes" id="UP001383192">
    <property type="component" value="Unassembled WGS sequence"/>
</dbReference>